<dbReference type="PANTHER" id="PTHR43806:SF11">
    <property type="entry name" value="CEREVISIN-RELATED"/>
    <property type="match status" value="1"/>
</dbReference>
<organism evidence="11 12">
    <name type="scientific">Cyclonatronum proteinivorum</name>
    <dbReference type="NCBI Taxonomy" id="1457365"/>
    <lineage>
        <taxon>Bacteria</taxon>
        <taxon>Pseudomonadati</taxon>
        <taxon>Balneolota</taxon>
        <taxon>Balneolia</taxon>
        <taxon>Balneolales</taxon>
        <taxon>Cyclonatronaceae</taxon>
        <taxon>Cyclonatronum</taxon>
    </lineage>
</organism>
<dbReference type="GO" id="GO:0004252">
    <property type="term" value="F:serine-type endopeptidase activity"/>
    <property type="evidence" value="ECO:0007669"/>
    <property type="project" value="UniProtKB-UniRule"/>
</dbReference>
<accession>A0A345ULI2</accession>
<dbReference type="PANTHER" id="PTHR43806">
    <property type="entry name" value="PEPTIDASE S8"/>
    <property type="match status" value="1"/>
</dbReference>
<feature type="domain" description="Fervidolysin-like N-terminal prodomain" evidence="10">
    <location>
        <begin position="50"/>
        <end position="125"/>
    </location>
</feature>
<name>A0A345ULI2_9BACT</name>
<evidence type="ECO:0000256" key="5">
    <source>
        <dbReference type="PIRSR" id="PIRSR615500-1"/>
    </source>
</evidence>
<feature type="chain" id="PRO_5016873462" evidence="7">
    <location>
        <begin position="27"/>
        <end position="2324"/>
    </location>
</feature>
<dbReference type="KEGG" id="cprv:CYPRO_2084"/>
<dbReference type="InterPro" id="IPR013783">
    <property type="entry name" value="Ig-like_fold"/>
</dbReference>
<evidence type="ECO:0000256" key="3">
    <source>
        <dbReference type="ARBA" id="ARBA00022801"/>
    </source>
</evidence>
<keyword evidence="3 6" id="KW-0378">Hydrolase</keyword>
<dbReference type="OrthoDB" id="9798386at2"/>
<protein>
    <submittedName>
        <fullName evidence="11">Por secretion system C-terminal sorting domain-containing protein</fullName>
    </submittedName>
</protein>
<proteinExistence type="inferred from homology"/>
<dbReference type="InterPro" id="IPR054399">
    <property type="entry name" value="Fervidolysin-like_N_prodom"/>
</dbReference>
<evidence type="ECO:0000259" key="9">
    <source>
        <dbReference type="Pfam" id="PF18962"/>
    </source>
</evidence>
<dbReference type="PROSITE" id="PS00138">
    <property type="entry name" value="SUBTILASE_SER"/>
    <property type="match status" value="1"/>
</dbReference>
<dbReference type="Pfam" id="PF18962">
    <property type="entry name" value="Por_Secre_tail"/>
    <property type="match status" value="1"/>
</dbReference>
<feature type="domain" description="Secretion system C-terminal sorting" evidence="9">
    <location>
        <begin position="2246"/>
        <end position="2321"/>
    </location>
</feature>
<dbReference type="PROSITE" id="PS51892">
    <property type="entry name" value="SUBTILASE"/>
    <property type="match status" value="1"/>
</dbReference>
<keyword evidence="7" id="KW-0732">Signal</keyword>
<dbReference type="InterPro" id="IPR000209">
    <property type="entry name" value="Peptidase_S8/S53_dom"/>
</dbReference>
<comment type="similarity">
    <text evidence="1 6">Belongs to the peptidase S8 family.</text>
</comment>
<dbReference type="PRINTS" id="PR00723">
    <property type="entry name" value="SUBTILISIN"/>
</dbReference>
<evidence type="ECO:0000313" key="12">
    <source>
        <dbReference type="Proteomes" id="UP000254808"/>
    </source>
</evidence>
<dbReference type="Gene3D" id="3.40.50.200">
    <property type="entry name" value="Peptidase S8/S53 domain"/>
    <property type="match status" value="1"/>
</dbReference>
<dbReference type="InterPro" id="IPR022398">
    <property type="entry name" value="Peptidase_S8_His-AS"/>
</dbReference>
<dbReference type="Proteomes" id="UP000254808">
    <property type="component" value="Chromosome"/>
</dbReference>
<evidence type="ECO:0000259" key="8">
    <source>
        <dbReference type="Pfam" id="PF00082"/>
    </source>
</evidence>
<dbReference type="Pfam" id="PF22148">
    <property type="entry name" value="Fervidolysin_NPro-like"/>
    <property type="match status" value="1"/>
</dbReference>
<evidence type="ECO:0000259" key="10">
    <source>
        <dbReference type="Pfam" id="PF22148"/>
    </source>
</evidence>
<dbReference type="GO" id="GO:0006508">
    <property type="term" value="P:proteolysis"/>
    <property type="evidence" value="ECO:0007669"/>
    <property type="project" value="UniProtKB-KW"/>
</dbReference>
<dbReference type="InterPro" id="IPR026444">
    <property type="entry name" value="Secre_tail"/>
</dbReference>
<dbReference type="NCBIfam" id="NF012200">
    <property type="entry name" value="choice_anch_D"/>
    <property type="match status" value="1"/>
</dbReference>
<feature type="active site" description="Charge relay system" evidence="5 6">
    <location>
        <position position="195"/>
    </location>
</feature>
<dbReference type="CDD" id="cd07473">
    <property type="entry name" value="Peptidases_S8_Subtilisin_like"/>
    <property type="match status" value="1"/>
</dbReference>
<evidence type="ECO:0000256" key="4">
    <source>
        <dbReference type="ARBA" id="ARBA00022825"/>
    </source>
</evidence>
<dbReference type="PROSITE" id="PS00137">
    <property type="entry name" value="SUBTILASE_HIS"/>
    <property type="match status" value="1"/>
</dbReference>
<keyword evidence="12" id="KW-1185">Reference proteome</keyword>
<feature type="active site" description="Charge relay system" evidence="5 6">
    <location>
        <position position="395"/>
    </location>
</feature>
<evidence type="ECO:0000256" key="1">
    <source>
        <dbReference type="ARBA" id="ARBA00011073"/>
    </source>
</evidence>
<feature type="signal peptide" evidence="7">
    <location>
        <begin position="1"/>
        <end position="26"/>
    </location>
</feature>
<dbReference type="Gene3D" id="2.60.40.10">
    <property type="entry name" value="Immunoglobulins"/>
    <property type="match status" value="3"/>
</dbReference>
<evidence type="ECO:0000256" key="2">
    <source>
        <dbReference type="ARBA" id="ARBA00022670"/>
    </source>
</evidence>
<feature type="active site" description="Charge relay system" evidence="5 6">
    <location>
        <position position="232"/>
    </location>
</feature>
<dbReference type="Pfam" id="PF00082">
    <property type="entry name" value="Peptidase_S8"/>
    <property type="match status" value="1"/>
</dbReference>
<keyword evidence="4 6" id="KW-0720">Serine protease</keyword>
<dbReference type="InterPro" id="IPR015500">
    <property type="entry name" value="Peptidase_S8_subtilisin-rel"/>
</dbReference>
<evidence type="ECO:0000313" key="11">
    <source>
        <dbReference type="EMBL" id="AXJ01334.1"/>
    </source>
</evidence>
<dbReference type="InterPro" id="IPR036852">
    <property type="entry name" value="Peptidase_S8/S53_dom_sf"/>
</dbReference>
<dbReference type="Gene3D" id="2.60.40.4070">
    <property type="match status" value="1"/>
</dbReference>
<dbReference type="InterPro" id="IPR034204">
    <property type="entry name" value="PfSUB1-like_cat_dom"/>
</dbReference>
<dbReference type="RefSeq" id="WP_114984532.1">
    <property type="nucleotide sequence ID" value="NZ_CP027806.1"/>
</dbReference>
<dbReference type="InterPro" id="IPR023828">
    <property type="entry name" value="Peptidase_S8_Ser-AS"/>
</dbReference>
<evidence type="ECO:0000256" key="7">
    <source>
        <dbReference type="SAM" id="SignalP"/>
    </source>
</evidence>
<gene>
    <name evidence="11" type="ORF">CYPRO_2084</name>
</gene>
<dbReference type="SUPFAM" id="SSF52743">
    <property type="entry name" value="Subtilisin-like"/>
    <property type="match status" value="1"/>
</dbReference>
<feature type="domain" description="Peptidase S8/S53" evidence="8">
    <location>
        <begin position="188"/>
        <end position="426"/>
    </location>
</feature>
<evidence type="ECO:0000256" key="6">
    <source>
        <dbReference type="PROSITE-ProRule" id="PRU01240"/>
    </source>
</evidence>
<sequence>MKTLSTTFTRLLCLSFVMLLFFPASNQMNLIGQSAGYSSEQYASVETAYITGIGEIEYFRNELVVEFTSGLLAAEAELLHQQLGVTQITELELINAQLWRFENGTVQQALDMLNGRSDVVYAEPNFVYRIPDFVIEDENPLESLQSTVPNDPFFTSLWGLNNTGQNGGTPGADISALEAWAVTKGSPEVIVAVFDSGIRSTHPDLVDNLWFDENGNPGASFLGDTPEDLNGHGTHVAGTIGAVGNNNEGITGVNWDVTLMNIKICGLNGSPTCNGAAIVQGLQYAIENGAQISNHSWGGPGFSQAAFNAIEAAGQAGHFVIAAAGNNGSNNDNQNFYPAGYDLPNVMAVASSDRNDLRSSFSNFGANTVHVAAPGSAILSTYINQEGYAILSGTSMASPHAAGLAALLKAENPDASPSELRTLIMDGVDPVPAFQNITIAGGRINAFNSLGLLGDLPVAVLNPQSFQEFLEPGESTTVQLTIANEGEADLTYVFPDFVMGRILDGTDTRFEATRQQAITHVQSAFENSDEARQATAERLSGTMTGETRSDTEIFRRTDGNPEVNQGVFPIEFDGLTLSGGEFITVSGDLNGELTAVAADFVIEAEQGGTWASDFGVLFTTVELETGAVIDPSTVLLQVGGLTNYGPSGSRIAWGVGSSGSPGTPVNTTINIPTPLDMSGVFVSIGHAWAPGGASTWSGLIELVGAEEGESFITDVSPTSGTVSPNGSQSISVTLDASELTDGVYTRSLRVQTNDPFNQQFSVPVELTVAGEPGELVFEPGNISLELMQGENGAFNFAIGNQGGGALDFSITGGLTGLNRTLTPVRNTTAVVPVGQTYPNQDTSSQHVFQTTADEGSFPSVNTSFDESDTYPARSVLNNEVILTHSLSQEIANATGVRCGGSGTTADNSFLRTYTLTDFDVNDDFSVTAVQFGVESVVGPALPVEVRVYLLEGDFTFSNMTLIGTGSANINSNQDLSVVTIPVEAEVPAGSTIVVEAFISDSDTSDLFPGANSLGETAPSYIASHACGIPEPITYASIGFSDVHLVLNVVGESGEALFVFEPDSGTLAAGEFGEVAVTANTSGLSAGNYTAEIAIATNSPLTPLGIIPVDIEIDGDGVELPAISVEPGSLNFAVQTGDSSSQTMTVTNTGTGTLEVDLSATFGSARAFDERGNLIAAAQDANKGRNTANETHNGLTAESTLADVLMSEVLSVAPNILSLSAGQSATVTVSLDASALSPGSYAGSVSLSSNAVNNPNLNIPVSVAVSPVGEQVVLWQQNRAETGGIVTGTFEGLGTATYSADDFEISQTAALTSISTLGFQNDQTFLDGILLGYQVYIFADADGSPAGEPYDTGSWVHAIEVDADDPRLSVSQEGNLYTLTLDVSSFGWVLNPGRYWLSVAPVQNLPSLDGAARWNWAQGEQNFGEPVLIDPDDNFGIGLFDWTPLSTIGLDWNPAGLTFTILGIPGSDTDNPSIAVQPGNLNFAVQTGDSSSQTMTVTNTGSGTLEVELSSAFGSARAFDKTGNLIAASGPLSQDTNTISGARDHQLTAAYSGAVGLMSDILSVAPSALSLSAGQSATVTVSLDASSLAPGSYGGSILLSSNAANNPELSVAVSVSVSPEGEAVVLWDQSGDTITNGALSIYDLDEPEVWAVEAADDFLVPDGQVWAVTAVEALGFYADLINQPLFANVFFYTDASGRPADEPSFGFFEAEVTSSADGIIFIELPEAAVLDAGTWWVSVAPHMDYFADGRWFWLGNSSSNGGEFHWRNPGGGYGDNTSWTPQSVAFPDFTVQDLAFRVFGTSDSDDDPAPGDPDFVTPVSVSDTADNSVILTFGTAADATPGFDPQYDLFAPPPGPAGTFDARISFDDDDYFTFFQPTTTEQTVWPVLVRPSAGNAPVTLSWDPSTLAEEGIFHLSGNGISVDMRQENSVVVPGTGFQSLTVTHSLSAETEVTYLAGWNLVGMAYDMPHDAYGEIFTGSIANTLFGFDGSYTQRETLNMGEGYWLRFEDASTVPFTGMPQPMAEIELQESWNLISGHAGCEGPCGIDDPNGIIIAGTLFGFDGSYFQAETLDAGMGYWVRTSESGSVGIGAPSASSVPLALNPEGLDAYATLQFSTPEGIHRELRLGADAAQRQHPMQFSLPPVPPSGAFDVRFSDDFWLVDEASAWIALQSADQPVELSFTAGLHLPDTGAELILMRGSEVADTQWLETGASLQLMPDITDIQVALSLPTSIPDETPGRFDLAQNYPNPFNPTTLIEYALPEASEVRLEVFNLTGQRVAVLVNGTQNAGHHTVSFDATRLSSGVYIYRLQAGSFVQTRKMMLVK</sequence>
<keyword evidence="2 6" id="KW-0645">Protease</keyword>
<reference evidence="11 12" key="1">
    <citation type="submission" date="2018-03" db="EMBL/GenBank/DDBJ databases">
        <title>Phenotypic and genomic properties of Cyclonatronum proteinivorum gen. nov., sp. nov., a haloalkaliphilic bacteroidete from soda lakes possessing Na+-translocating rhodopsin.</title>
        <authorList>
            <person name="Toshchakov S.V."/>
            <person name="Korzhenkov A."/>
            <person name="Samarov N.I."/>
            <person name="Kublanov I.V."/>
            <person name="Muntyan M.S."/>
            <person name="Sorokin D.Y."/>
        </authorList>
    </citation>
    <scope>NUCLEOTIDE SEQUENCE [LARGE SCALE GENOMIC DNA]</scope>
    <source>
        <strain evidence="11 12">Omega</strain>
    </source>
</reference>
<dbReference type="NCBIfam" id="TIGR04183">
    <property type="entry name" value="Por_Secre_tail"/>
    <property type="match status" value="1"/>
</dbReference>
<dbReference type="InterPro" id="IPR050131">
    <property type="entry name" value="Peptidase_S8_subtilisin-like"/>
</dbReference>
<dbReference type="EMBL" id="CP027806">
    <property type="protein sequence ID" value="AXJ01334.1"/>
    <property type="molecule type" value="Genomic_DNA"/>
</dbReference>